<protein>
    <recommendedName>
        <fullName evidence="7">Porphobilinogen deaminase</fullName>
        <shortName evidence="7">PBG</shortName>
        <ecNumber evidence="7">2.5.1.61</ecNumber>
    </recommendedName>
    <alternativeName>
        <fullName evidence="7">Hydroxymethylbilane synthase</fullName>
        <shortName evidence="7">HMBS</shortName>
    </alternativeName>
    <alternativeName>
        <fullName evidence="7">Pre-uroporphyrinogen synthase</fullName>
    </alternativeName>
</protein>
<dbReference type="PROSITE" id="PS00533">
    <property type="entry name" value="PORPHOBILINOGEN_DEAM"/>
    <property type="match status" value="1"/>
</dbReference>
<evidence type="ECO:0000259" key="8">
    <source>
        <dbReference type="Pfam" id="PF01379"/>
    </source>
</evidence>
<dbReference type="EMBL" id="JACGWU010000010">
    <property type="protein sequence ID" value="MBA8830012.1"/>
    <property type="molecule type" value="Genomic_DNA"/>
</dbReference>
<dbReference type="SUPFAM" id="SSF54782">
    <property type="entry name" value="Porphobilinogen deaminase (hydroxymethylbilane synthase), C-terminal domain"/>
    <property type="match status" value="1"/>
</dbReference>
<organism evidence="10 11">
    <name type="scientific">Alpinimonas psychrophila</name>
    <dbReference type="NCBI Taxonomy" id="748908"/>
    <lineage>
        <taxon>Bacteria</taxon>
        <taxon>Bacillati</taxon>
        <taxon>Actinomycetota</taxon>
        <taxon>Actinomycetes</taxon>
        <taxon>Micrococcales</taxon>
        <taxon>Microbacteriaceae</taxon>
        <taxon>Alpinimonas</taxon>
    </lineage>
</organism>
<evidence type="ECO:0000313" key="10">
    <source>
        <dbReference type="EMBL" id="MBA8830012.1"/>
    </source>
</evidence>
<dbReference type="InterPro" id="IPR000860">
    <property type="entry name" value="HemC"/>
</dbReference>
<evidence type="ECO:0000256" key="1">
    <source>
        <dbReference type="ARBA" id="ARBA00002869"/>
    </source>
</evidence>
<comment type="similarity">
    <text evidence="2 7">Belongs to the HMBS family.</text>
</comment>
<dbReference type="InterPro" id="IPR022417">
    <property type="entry name" value="Porphobilin_deaminase_N"/>
</dbReference>
<dbReference type="EC" id="2.5.1.61" evidence="7"/>
<evidence type="ECO:0000256" key="5">
    <source>
        <dbReference type="ARBA" id="ARBA00023244"/>
    </source>
</evidence>
<comment type="subunit">
    <text evidence="3 7">Monomer.</text>
</comment>
<dbReference type="Gene3D" id="3.40.190.10">
    <property type="entry name" value="Periplasmic binding protein-like II"/>
    <property type="match status" value="2"/>
</dbReference>
<reference evidence="10 11" key="1">
    <citation type="submission" date="2020-07" db="EMBL/GenBank/DDBJ databases">
        <title>Sequencing the genomes of 1000 actinobacteria strains.</title>
        <authorList>
            <person name="Klenk H.-P."/>
        </authorList>
    </citation>
    <scope>NUCLEOTIDE SEQUENCE [LARGE SCALE GENOMIC DNA]</scope>
    <source>
        <strain evidence="10 11">DSM 23737</strain>
    </source>
</reference>
<dbReference type="PANTHER" id="PTHR11557:SF0">
    <property type="entry name" value="PORPHOBILINOGEN DEAMINASE"/>
    <property type="match status" value="1"/>
</dbReference>
<feature type="modified residue" description="S-(dipyrrolylmethanemethyl)cysteine" evidence="7">
    <location>
        <position position="253"/>
    </location>
</feature>
<dbReference type="HAMAP" id="MF_00260">
    <property type="entry name" value="Porphobil_deam"/>
    <property type="match status" value="1"/>
</dbReference>
<dbReference type="PANTHER" id="PTHR11557">
    <property type="entry name" value="PORPHOBILINOGEN DEAMINASE"/>
    <property type="match status" value="1"/>
</dbReference>
<dbReference type="Pfam" id="PF01379">
    <property type="entry name" value="Porphobil_deam"/>
    <property type="match status" value="1"/>
</dbReference>
<dbReference type="NCBIfam" id="TIGR00212">
    <property type="entry name" value="hemC"/>
    <property type="match status" value="1"/>
</dbReference>
<keyword evidence="5 7" id="KW-0627">Porphyrin biosynthesis</keyword>
<accession>A0A7W3PPX9</accession>
<comment type="cofactor">
    <cofactor evidence="7">
        <name>dipyrromethane</name>
        <dbReference type="ChEBI" id="CHEBI:60342"/>
    </cofactor>
    <text evidence="7">Binds 1 dipyrromethane group covalently.</text>
</comment>
<comment type="function">
    <text evidence="1 7">Tetrapolymerization of the monopyrrole PBG into the hydroxymethylbilane pre-uroporphyrinogen in several discrete steps.</text>
</comment>
<dbReference type="RefSeq" id="WP_343046461.1">
    <property type="nucleotide sequence ID" value="NZ_JACGWU010000010.1"/>
</dbReference>
<evidence type="ECO:0000256" key="6">
    <source>
        <dbReference type="ARBA" id="ARBA00048169"/>
    </source>
</evidence>
<dbReference type="FunFam" id="3.40.190.10:FF:000005">
    <property type="entry name" value="Porphobilinogen deaminase"/>
    <property type="match status" value="1"/>
</dbReference>
<dbReference type="Pfam" id="PF03900">
    <property type="entry name" value="Porphobil_deamC"/>
    <property type="match status" value="1"/>
</dbReference>
<dbReference type="InterPro" id="IPR022419">
    <property type="entry name" value="Porphobilin_deaminase_cofac_BS"/>
</dbReference>
<dbReference type="PRINTS" id="PR00151">
    <property type="entry name" value="PORPHBDMNASE"/>
</dbReference>
<keyword evidence="11" id="KW-1185">Reference proteome</keyword>
<dbReference type="AlphaFoldDB" id="A0A7W3PPX9"/>
<comment type="caution">
    <text evidence="10">The sequence shown here is derived from an EMBL/GenBank/DDBJ whole genome shotgun (WGS) entry which is preliminary data.</text>
</comment>
<dbReference type="InterPro" id="IPR036803">
    <property type="entry name" value="Porphobilinogen_deaminase_C_sf"/>
</dbReference>
<dbReference type="InterPro" id="IPR022418">
    <property type="entry name" value="Porphobilinogen_deaminase_C"/>
</dbReference>
<dbReference type="Gene3D" id="3.30.160.40">
    <property type="entry name" value="Porphobilinogen deaminase, C-terminal domain"/>
    <property type="match status" value="1"/>
</dbReference>
<evidence type="ECO:0000256" key="7">
    <source>
        <dbReference type="HAMAP-Rule" id="MF_00260"/>
    </source>
</evidence>
<name>A0A7W3PPX9_9MICO</name>
<evidence type="ECO:0000256" key="4">
    <source>
        <dbReference type="ARBA" id="ARBA00022679"/>
    </source>
</evidence>
<dbReference type="PIRSF" id="PIRSF001438">
    <property type="entry name" value="4pyrrol_synth_OHMeBilane_synth"/>
    <property type="match status" value="1"/>
</dbReference>
<dbReference type="Proteomes" id="UP000524237">
    <property type="component" value="Unassembled WGS sequence"/>
</dbReference>
<feature type="domain" description="Porphobilinogen deaminase N-terminal" evidence="8">
    <location>
        <begin position="17"/>
        <end position="219"/>
    </location>
</feature>
<dbReference type="GO" id="GO:0006782">
    <property type="term" value="P:protoporphyrinogen IX biosynthetic process"/>
    <property type="evidence" value="ECO:0007669"/>
    <property type="project" value="UniProtKB-UniRule"/>
</dbReference>
<proteinExistence type="inferred from homology"/>
<keyword evidence="4 7" id="KW-0808">Transferase</keyword>
<dbReference type="SUPFAM" id="SSF53850">
    <property type="entry name" value="Periplasmic binding protein-like II"/>
    <property type="match status" value="1"/>
</dbReference>
<sequence length="329" mass="33829">MTEHDPAHHVESVLPPLRIGTRSSTLALAQTGMMADRLAEIAGRDVELVRITSHGDTSKASLASLGGTGVFVSALRDALLADECDVIVHSLKDLPTEEVDGIVIAAIPTREDSRDALCARDGMTLQTLPLGASVGTGSPRRRAQLLAARPDLSVLDIRGNVDTRLGKVTTGELDAVVLATAGLVRIGRPEAITQHLELDTWPCAPGQGALALETRSDEASHGITALVGQIDDIGARVTALAERAVLAGLEAGCAAPVGVTASISTAFNADTMAATHSLRIAATVLSLDGQRQITKTWNGASDHGPEGAALLVTELLAAGAAALAPLGSR</sequence>
<comment type="miscellaneous">
    <text evidence="7">The porphobilinogen subunits are added to the dipyrromethane group.</text>
</comment>
<evidence type="ECO:0000256" key="3">
    <source>
        <dbReference type="ARBA" id="ARBA00011245"/>
    </source>
</evidence>
<evidence type="ECO:0000313" key="11">
    <source>
        <dbReference type="Proteomes" id="UP000524237"/>
    </source>
</evidence>
<comment type="catalytic activity">
    <reaction evidence="6 7">
        <text>4 porphobilinogen + H2O = hydroxymethylbilane + 4 NH4(+)</text>
        <dbReference type="Rhea" id="RHEA:13185"/>
        <dbReference type="ChEBI" id="CHEBI:15377"/>
        <dbReference type="ChEBI" id="CHEBI:28938"/>
        <dbReference type="ChEBI" id="CHEBI:57845"/>
        <dbReference type="ChEBI" id="CHEBI:58126"/>
        <dbReference type="EC" id="2.5.1.61"/>
    </reaction>
</comment>
<dbReference type="GO" id="GO:0004418">
    <property type="term" value="F:hydroxymethylbilane synthase activity"/>
    <property type="evidence" value="ECO:0007669"/>
    <property type="project" value="UniProtKB-UniRule"/>
</dbReference>
<dbReference type="GO" id="GO:0005737">
    <property type="term" value="C:cytoplasm"/>
    <property type="evidence" value="ECO:0007669"/>
    <property type="project" value="UniProtKB-UniRule"/>
</dbReference>
<feature type="domain" description="Porphobilinogen deaminase C-terminal" evidence="9">
    <location>
        <begin position="238"/>
        <end position="302"/>
    </location>
</feature>
<gene>
    <name evidence="7" type="primary">hemC</name>
    <name evidence="10" type="ORF">FB555_002139</name>
</gene>
<evidence type="ECO:0000259" key="9">
    <source>
        <dbReference type="Pfam" id="PF03900"/>
    </source>
</evidence>
<evidence type="ECO:0000256" key="2">
    <source>
        <dbReference type="ARBA" id="ARBA00005638"/>
    </source>
</evidence>